<evidence type="ECO:0000313" key="2">
    <source>
        <dbReference type="EMBL" id="GAA3690498.1"/>
    </source>
</evidence>
<dbReference type="InterPro" id="IPR020904">
    <property type="entry name" value="Sc_DH/Rdtase_CS"/>
</dbReference>
<dbReference type="Proteomes" id="UP001500051">
    <property type="component" value="Unassembled WGS sequence"/>
</dbReference>
<organism evidence="2 3">
    <name type="scientific">Microlunatus aurantiacus</name>
    <dbReference type="NCBI Taxonomy" id="446786"/>
    <lineage>
        <taxon>Bacteria</taxon>
        <taxon>Bacillati</taxon>
        <taxon>Actinomycetota</taxon>
        <taxon>Actinomycetes</taxon>
        <taxon>Propionibacteriales</taxon>
        <taxon>Propionibacteriaceae</taxon>
        <taxon>Microlunatus</taxon>
    </lineage>
</organism>
<sequence>MDLDLNGRIAVVTGASKGIGLAVTRALVAEGVTVVAGARSLGPDLPALVDGHGADGQAVDGHGADGQAYGVRRGTHGRVVFVPVDLAGPEGPIALVEAAARLGGVDILVNNAGAVTPRPDGFRSVTDDAWAASTALTLMAAVRTTRAALPEMTRRGGGSIITISSVNAYLPDPLVIDYSAAKAALTNFCKSLSKEVGRAGIRVNTISPGPVETGLWLGDAGVARTVAEAVGSDPAEVAAQAAAGAVTGRFTRPEEIADLVLVLASGRTGNVTGSDFAIDGGLVQTL</sequence>
<dbReference type="PANTHER" id="PTHR42879:SF6">
    <property type="entry name" value="NADPH-DEPENDENT REDUCTASE BACG"/>
    <property type="match status" value="1"/>
</dbReference>
<dbReference type="RefSeq" id="WP_344810379.1">
    <property type="nucleotide sequence ID" value="NZ_BAAAYX010000002.1"/>
</dbReference>
<evidence type="ECO:0000256" key="1">
    <source>
        <dbReference type="ARBA" id="ARBA00006484"/>
    </source>
</evidence>
<dbReference type="PANTHER" id="PTHR42879">
    <property type="entry name" value="3-OXOACYL-(ACYL-CARRIER-PROTEIN) REDUCTASE"/>
    <property type="match status" value="1"/>
</dbReference>
<dbReference type="SUPFAM" id="SSF51735">
    <property type="entry name" value="NAD(P)-binding Rossmann-fold domains"/>
    <property type="match status" value="1"/>
</dbReference>
<dbReference type="Gene3D" id="3.40.50.720">
    <property type="entry name" value="NAD(P)-binding Rossmann-like Domain"/>
    <property type="match status" value="1"/>
</dbReference>
<dbReference type="InterPro" id="IPR050259">
    <property type="entry name" value="SDR"/>
</dbReference>
<proteinExistence type="inferred from homology"/>
<keyword evidence="3" id="KW-1185">Reference proteome</keyword>
<accession>A0ABP7CKS2</accession>
<gene>
    <name evidence="2" type="ORF">GCM10022204_01770</name>
</gene>
<dbReference type="InterPro" id="IPR002347">
    <property type="entry name" value="SDR_fam"/>
</dbReference>
<dbReference type="EMBL" id="BAAAYX010000002">
    <property type="protein sequence ID" value="GAA3690498.1"/>
    <property type="molecule type" value="Genomic_DNA"/>
</dbReference>
<protein>
    <submittedName>
        <fullName evidence="2">SDR family oxidoreductase</fullName>
    </submittedName>
</protein>
<comment type="similarity">
    <text evidence="1">Belongs to the short-chain dehydrogenases/reductases (SDR) family.</text>
</comment>
<dbReference type="PRINTS" id="PR00080">
    <property type="entry name" value="SDRFAMILY"/>
</dbReference>
<evidence type="ECO:0000313" key="3">
    <source>
        <dbReference type="Proteomes" id="UP001500051"/>
    </source>
</evidence>
<dbReference type="Pfam" id="PF13561">
    <property type="entry name" value="adh_short_C2"/>
    <property type="match status" value="1"/>
</dbReference>
<name>A0ABP7CKS2_9ACTN</name>
<reference evidence="3" key="1">
    <citation type="journal article" date="2019" name="Int. J. Syst. Evol. Microbiol.">
        <title>The Global Catalogue of Microorganisms (GCM) 10K type strain sequencing project: providing services to taxonomists for standard genome sequencing and annotation.</title>
        <authorList>
            <consortium name="The Broad Institute Genomics Platform"/>
            <consortium name="The Broad Institute Genome Sequencing Center for Infectious Disease"/>
            <person name="Wu L."/>
            <person name="Ma J."/>
        </authorList>
    </citation>
    <scope>NUCLEOTIDE SEQUENCE [LARGE SCALE GENOMIC DNA]</scope>
    <source>
        <strain evidence="3">JCM 16548</strain>
    </source>
</reference>
<dbReference type="PROSITE" id="PS00061">
    <property type="entry name" value="ADH_SHORT"/>
    <property type="match status" value="1"/>
</dbReference>
<dbReference type="PRINTS" id="PR00081">
    <property type="entry name" value="GDHRDH"/>
</dbReference>
<comment type="caution">
    <text evidence="2">The sequence shown here is derived from an EMBL/GenBank/DDBJ whole genome shotgun (WGS) entry which is preliminary data.</text>
</comment>
<dbReference type="InterPro" id="IPR036291">
    <property type="entry name" value="NAD(P)-bd_dom_sf"/>
</dbReference>